<dbReference type="InterPro" id="IPR020855">
    <property type="entry name" value="Ureohydrolase_Mn_BS"/>
</dbReference>
<dbReference type="Proteomes" id="UP001203410">
    <property type="component" value="Unassembled WGS sequence"/>
</dbReference>
<dbReference type="RefSeq" id="WP_249904246.1">
    <property type="nucleotide sequence ID" value="NZ_JAMGBA010000002.1"/>
</dbReference>
<keyword evidence="2" id="KW-0479">Metal-binding</keyword>
<evidence type="ECO:0000256" key="2">
    <source>
        <dbReference type="ARBA" id="ARBA00022723"/>
    </source>
</evidence>
<proteinExistence type="inferred from homology"/>
<dbReference type="Pfam" id="PF00491">
    <property type="entry name" value="Arginase"/>
    <property type="match status" value="1"/>
</dbReference>
<organism evidence="5 6">
    <name type="scientific">Sphingomonas caseinilyticus</name>
    <dbReference type="NCBI Taxonomy" id="2908205"/>
    <lineage>
        <taxon>Bacteria</taxon>
        <taxon>Pseudomonadati</taxon>
        <taxon>Pseudomonadota</taxon>
        <taxon>Alphaproteobacteria</taxon>
        <taxon>Sphingomonadales</taxon>
        <taxon>Sphingomonadaceae</taxon>
        <taxon>Sphingomonas</taxon>
    </lineage>
</organism>
<reference evidence="5 6" key="1">
    <citation type="submission" date="2022-05" db="EMBL/GenBank/DDBJ databases">
        <authorList>
            <person name="Jo J.-H."/>
            <person name="Im W.-T."/>
        </authorList>
    </citation>
    <scope>NUCLEOTIDE SEQUENCE [LARGE SCALE GENOMIC DNA]</scope>
    <source>
        <strain evidence="5 6">NSE70-1</strain>
    </source>
</reference>
<dbReference type="EMBL" id="JAMGBA010000002">
    <property type="protein sequence ID" value="MCL6698862.1"/>
    <property type="molecule type" value="Genomic_DNA"/>
</dbReference>
<keyword evidence="6" id="KW-1185">Reference proteome</keyword>
<evidence type="ECO:0000256" key="1">
    <source>
        <dbReference type="ARBA" id="ARBA00009227"/>
    </source>
</evidence>
<comment type="similarity">
    <text evidence="1">Belongs to the arginase family. Agmatinase subfamily.</text>
</comment>
<evidence type="ECO:0000256" key="3">
    <source>
        <dbReference type="ARBA" id="ARBA00022801"/>
    </source>
</evidence>
<accession>A0ABT0RV15</accession>
<dbReference type="SUPFAM" id="SSF52768">
    <property type="entry name" value="Arginase/deacetylase"/>
    <property type="match status" value="1"/>
</dbReference>
<dbReference type="InterPro" id="IPR006035">
    <property type="entry name" value="Ureohydrolase"/>
</dbReference>
<evidence type="ECO:0000313" key="6">
    <source>
        <dbReference type="Proteomes" id="UP001203410"/>
    </source>
</evidence>
<comment type="caution">
    <text evidence="5">The sequence shown here is derived from an EMBL/GenBank/DDBJ whole genome shotgun (WGS) entry which is preliminary data.</text>
</comment>
<dbReference type="PROSITE" id="PS01053">
    <property type="entry name" value="ARGINASE_1"/>
    <property type="match status" value="1"/>
</dbReference>
<dbReference type="Gene3D" id="3.40.800.10">
    <property type="entry name" value="Ureohydrolase domain"/>
    <property type="match status" value="1"/>
</dbReference>
<evidence type="ECO:0000256" key="4">
    <source>
        <dbReference type="RuleBase" id="RU003684"/>
    </source>
</evidence>
<protein>
    <submittedName>
        <fullName evidence="5">Agmatinase family protein</fullName>
    </submittedName>
</protein>
<dbReference type="PIRSF" id="PIRSF036979">
    <property type="entry name" value="Arginase"/>
    <property type="match status" value="1"/>
</dbReference>
<name>A0ABT0RV15_9SPHN</name>
<keyword evidence="3 4" id="KW-0378">Hydrolase</keyword>
<sequence>MKPVRLIGLPTDSHSSFLRGPAQAPDAIRAALSSDHGNMATESGAELGLDIALEDLGNLQLEESAGDFDRIRKAASAAASAGATPVFLGGDHMVTNPIVAGLAEIYGPVNILHFDAHPDLYDDFEGDPLSHASPFARIMERGQATRLVQVGIRTLNTHCRQQAGRFGVEIVEMRNFAADSVPIPSAPLYVSIDLDALDPAFAPGVSHHEPGGLSVRDILSVLHRIEGPIVGADVVEYNPTRDINGMTAVVAAKFAKELAAIAAR</sequence>
<dbReference type="CDD" id="cd11593">
    <property type="entry name" value="Agmatinase-like_2"/>
    <property type="match status" value="1"/>
</dbReference>
<dbReference type="PANTHER" id="PTHR11358:SF26">
    <property type="entry name" value="GUANIDINO ACID HYDROLASE, MITOCHONDRIAL"/>
    <property type="match status" value="1"/>
</dbReference>
<evidence type="ECO:0000313" key="5">
    <source>
        <dbReference type="EMBL" id="MCL6698862.1"/>
    </source>
</evidence>
<gene>
    <name evidence="5" type="ORF">LZ496_08725</name>
</gene>
<dbReference type="PROSITE" id="PS51409">
    <property type="entry name" value="ARGINASE_2"/>
    <property type="match status" value="1"/>
</dbReference>
<dbReference type="InterPro" id="IPR023696">
    <property type="entry name" value="Ureohydrolase_dom_sf"/>
</dbReference>
<dbReference type="PANTHER" id="PTHR11358">
    <property type="entry name" value="ARGINASE/AGMATINASE"/>
    <property type="match status" value="1"/>
</dbReference>